<feature type="transmembrane region" description="Helical" evidence="1">
    <location>
        <begin position="54"/>
        <end position="74"/>
    </location>
</feature>
<organism evidence="2 3">
    <name type="scientific">Canavalia gladiata</name>
    <name type="common">Sword bean</name>
    <name type="synonym">Dolichos gladiatus</name>
    <dbReference type="NCBI Taxonomy" id="3824"/>
    <lineage>
        <taxon>Eukaryota</taxon>
        <taxon>Viridiplantae</taxon>
        <taxon>Streptophyta</taxon>
        <taxon>Embryophyta</taxon>
        <taxon>Tracheophyta</taxon>
        <taxon>Spermatophyta</taxon>
        <taxon>Magnoliopsida</taxon>
        <taxon>eudicotyledons</taxon>
        <taxon>Gunneridae</taxon>
        <taxon>Pentapetalae</taxon>
        <taxon>rosids</taxon>
        <taxon>fabids</taxon>
        <taxon>Fabales</taxon>
        <taxon>Fabaceae</taxon>
        <taxon>Papilionoideae</taxon>
        <taxon>50 kb inversion clade</taxon>
        <taxon>NPAAA clade</taxon>
        <taxon>indigoferoid/millettioid clade</taxon>
        <taxon>Phaseoleae</taxon>
        <taxon>Canavalia</taxon>
    </lineage>
</organism>
<keyword evidence="1" id="KW-0472">Membrane</keyword>
<gene>
    <name evidence="2" type="ORF">VNO77_05283</name>
</gene>
<protein>
    <submittedName>
        <fullName evidence="2">Uncharacterized protein</fullName>
    </submittedName>
</protein>
<sequence length="96" mass="10706">MVFILPSNLALQESETAFEAATLSIELPIIRLKKLSTRPEFGSGLREFLEGLPFGFLLTVYLHSVGLFLCAYAIPLQTLHTPPANQVRQKQTQLGY</sequence>
<keyword evidence="1" id="KW-1133">Transmembrane helix</keyword>
<proteinExistence type="predicted"/>
<accession>A0AAN9R8I4</accession>
<evidence type="ECO:0000256" key="1">
    <source>
        <dbReference type="SAM" id="Phobius"/>
    </source>
</evidence>
<evidence type="ECO:0000313" key="2">
    <source>
        <dbReference type="EMBL" id="KAK7363152.1"/>
    </source>
</evidence>
<keyword evidence="3" id="KW-1185">Reference proteome</keyword>
<dbReference type="EMBL" id="JAYMYQ010000001">
    <property type="protein sequence ID" value="KAK7363152.1"/>
    <property type="molecule type" value="Genomic_DNA"/>
</dbReference>
<dbReference type="AlphaFoldDB" id="A0AAN9R8I4"/>
<evidence type="ECO:0000313" key="3">
    <source>
        <dbReference type="Proteomes" id="UP001367508"/>
    </source>
</evidence>
<comment type="caution">
    <text evidence="2">The sequence shown here is derived from an EMBL/GenBank/DDBJ whole genome shotgun (WGS) entry which is preliminary data.</text>
</comment>
<keyword evidence="1" id="KW-0812">Transmembrane</keyword>
<name>A0AAN9R8I4_CANGL</name>
<dbReference type="Proteomes" id="UP001367508">
    <property type="component" value="Unassembled WGS sequence"/>
</dbReference>
<reference evidence="2 3" key="1">
    <citation type="submission" date="2024-01" db="EMBL/GenBank/DDBJ databases">
        <title>The genomes of 5 underutilized Papilionoideae crops provide insights into root nodulation and disease resistanc.</title>
        <authorList>
            <person name="Jiang F."/>
        </authorList>
    </citation>
    <scope>NUCLEOTIDE SEQUENCE [LARGE SCALE GENOMIC DNA]</scope>
    <source>
        <strain evidence="2">LVBAO_FW01</strain>
        <tissue evidence="2">Leaves</tissue>
    </source>
</reference>